<dbReference type="NCBIfam" id="NF005744">
    <property type="entry name" value="PRK07568.1"/>
    <property type="match status" value="1"/>
</dbReference>
<keyword evidence="3" id="KW-0032">Aminotransferase</keyword>
<evidence type="ECO:0000256" key="4">
    <source>
        <dbReference type="ARBA" id="ARBA00022679"/>
    </source>
</evidence>
<dbReference type="Pfam" id="PF00155">
    <property type="entry name" value="Aminotran_1_2"/>
    <property type="match status" value="1"/>
</dbReference>
<dbReference type="EMBL" id="UINC01001782">
    <property type="protein sequence ID" value="SUZ88702.1"/>
    <property type="molecule type" value="Genomic_DNA"/>
</dbReference>
<sequence length="396" mass="44287">MPKISNKGRNIPSSPIRKLVPYSDQAKKKGIDVLHLNIGQPDIESPIESIEGIKQNDLKLLKYEYSQGSYEYRTKLSNYYSKHNIDVTPEDIIVTVGASEALSFTFSSICDPGEEIIIPEPFYANYNGFAMASNVKVIPITSKIQNNFSLPSISSFEEKINKNTKAIFLCNPCNPTGYVYSKDEILEIGSLAIKHDIFIVVDEVYREFIYGNNKHFSILEEKKFYNNAILIDSTSKRYSLCGARSGCIVSKNHDFLGACLKFALARLSPPTLGLIAASKALDSSSDYINNVINEYTIRRNLLIEELSKIDDLVFSNPMGAFYSILKLPLNDSEKFSKFLLTDFSHNGQTVMLAPAGGFYTSPNLGKDEVRIAFVLNSEKLLKAIKIIGLALKEYKD</sequence>
<dbReference type="PANTHER" id="PTHR46383:SF1">
    <property type="entry name" value="ASPARTATE AMINOTRANSFERASE"/>
    <property type="match status" value="1"/>
</dbReference>
<dbReference type="InterPro" id="IPR050596">
    <property type="entry name" value="AspAT/PAT-like"/>
</dbReference>
<evidence type="ECO:0000256" key="3">
    <source>
        <dbReference type="ARBA" id="ARBA00022576"/>
    </source>
</evidence>
<reference evidence="7" key="1">
    <citation type="submission" date="2018-05" db="EMBL/GenBank/DDBJ databases">
        <authorList>
            <person name="Lanie J.A."/>
            <person name="Ng W.-L."/>
            <person name="Kazmierczak K.M."/>
            <person name="Andrzejewski T.M."/>
            <person name="Davidsen T.M."/>
            <person name="Wayne K.J."/>
            <person name="Tettelin H."/>
            <person name="Glass J.I."/>
            <person name="Rusch D."/>
            <person name="Podicherti R."/>
            <person name="Tsui H.-C.T."/>
            <person name="Winkler M.E."/>
        </authorList>
    </citation>
    <scope>NUCLEOTIDE SEQUENCE</scope>
</reference>
<dbReference type="InterPro" id="IPR015422">
    <property type="entry name" value="PyrdxlP-dep_Trfase_small"/>
</dbReference>
<evidence type="ECO:0000256" key="5">
    <source>
        <dbReference type="ARBA" id="ARBA00022898"/>
    </source>
</evidence>
<dbReference type="PRINTS" id="PR00753">
    <property type="entry name" value="ACCSYNTHASE"/>
</dbReference>
<evidence type="ECO:0000313" key="7">
    <source>
        <dbReference type="EMBL" id="SUZ88702.1"/>
    </source>
</evidence>
<evidence type="ECO:0000259" key="6">
    <source>
        <dbReference type="Pfam" id="PF00155"/>
    </source>
</evidence>
<dbReference type="CDD" id="cd00609">
    <property type="entry name" value="AAT_like"/>
    <property type="match status" value="1"/>
</dbReference>
<dbReference type="GO" id="GO:0008483">
    <property type="term" value="F:transaminase activity"/>
    <property type="evidence" value="ECO:0007669"/>
    <property type="project" value="UniProtKB-KW"/>
</dbReference>
<dbReference type="SUPFAM" id="SSF53383">
    <property type="entry name" value="PLP-dependent transferases"/>
    <property type="match status" value="1"/>
</dbReference>
<evidence type="ECO:0000256" key="1">
    <source>
        <dbReference type="ARBA" id="ARBA00001933"/>
    </source>
</evidence>
<keyword evidence="4" id="KW-0808">Transferase</keyword>
<comment type="similarity">
    <text evidence="2">Belongs to the class-I pyridoxal-phosphate-dependent aminotransferase family.</text>
</comment>
<comment type="cofactor">
    <cofactor evidence="1">
        <name>pyridoxal 5'-phosphate</name>
        <dbReference type="ChEBI" id="CHEBI:597326"/>
    </cofactor>
</comment>
<dbReference type="InterPro" id="IPR015424">
    <property type="entry name" value="PyrdxlP-dep_Trfase"/>
</dbReference>
<accession>A0A381RAG7</accession>
<dbReference type="GO" id="GO:0006520">
    <property type="term" value="P:amino acid metabolic process"/>
    <property type="evidence" value="ECO:0007669"/>
    <property type="project" value="InterPro"/>
</dbReference>
<dbReference type="PANTHER" id="PTHR46383">
    <property type="entry name" value="ASPARTATE AMINOTRANSFERASE"/>
    <property type="match status" value="1"/>
</dbReference>
<dbReference type="InterPro" id="IPR004839">
    <property type="entry name" value="Aminotransferase_I/II_large"/>
</dbReference>
<gene>
    <name evidence="7" type="ORF">METZ01_LOCUS41556</name>
</gene>
<dbReference type="Gene3D" id="3.40.640.10">
    <property type="entry name" value="Type I PLP-dependent aspartate aminotransferase-like (Major domain)"/>
    <property type="match status" value="1"/>
</dbReference>
<protein>
    <recommendedName>
        <fullName evidence="6">Aminotransferase class I/classII large domain-containing protein</fullName>
    </recommendedName>
</protein>
<dbReference type="GO" id="GO:0030170">
    <property type="term" value="F:pyridoxal phosphate binding"/>
    <property type="evidence" value="ECO:0007669"/>
    <property type="project" value="InterPro"/>
</dbReference>
<dbReference type="AlphaFoldDB" id="A0A381RAG7"/>
<dbReference type="InterPro" id="IPR015421">
    <property type="entry name" value="PyrdxlP-dep_Trfase_major"/>
</dbReference>
<keyword evidence="5" id="KW-0663">Pyridoxal phosphate</keyword>
<organism evidence="7">
    <name type="scientific">marine metagenome</name>
    <dbReference type="NCBI Taxonomy" id="408172"/>
    <lineage>
        <taxon>unclassified sequences</taxon>
        <taxon>metagenomes</taxon>
        <taxon>ecological metagenomes</taxon>
    </lineage>
</organism>
<name>A0A381RAG7_9ZZZZ</name>
<proteinExistence type="inferred from homology"/>
<dbReference type="Gene3D" id="3.90.1150.10">
    <property type="entry name" value="Aspartate Aminotransferase, domain 1"/>
    <property type="match status" value="1"/>
</dbReference>
<evidence type="ECO:0000256" key="2">
    <source>
        <dbReference type="ARBA" id="ARBA00007441"/>
    </source>
</evidence>
<feature type="domain" description="Aminotransferase class I/classII large" evidence="6">
    <location>
        <begin position="32"/>
        <end position="385"/>
    </location>
</feature>